<protein>
    <submittedName>
        <fullName evidence="1">Uncharacterized protein</fullName>
    </submittedName>
</protein>
<gene>
    <name evidence="1" type="ORF">MXMO3_01239</name>
</gene>
<evidence type="ECO:0000313" key="2">
    <source>
        <dbReference type="Proteomes" id="UP000258927"/>
    </source>
</evidence>
<keyword evidence="2" id="KW-1185">Reference proteome</keyword>
<name>A0A2R4MCP1_9HYPH</name>
<dbReference type="STRING" id="1122213.GCA_000423365_01558"/>
<evidence type="ECO:0000313" key="1">
    <source>
        <dbReference type="EMBL" id="AVX03770.1"/>
    </source>
</evidence>
<reference evidence="1 2" key="1">
    <citation type="submission" date="2017-05" db="EMBL/GenBank/DDBJ databases">
        <title>Genome Analysis of Maritalea myrionectae HL2708#5.</title>
        <authorList>
            <consortium name="Cotde Inc.-PKNU"/>
            <person name="Jang D."/>
            <person name="Oh H.-M."/>
        </authorList>
    </citation>
    <scope>NUCLEOTIDE SEQUENCE [LARGE SCALE GENOMIC DNA]</scope>
    <source>
        <strain evidence="1 2">HL2708#5</strain>
    </source>
</reference>
<proteinExistence type="predicted"/>
<sequence length="103" mass="11328">MFGIGIYRHGEKPGTLTAEWLDNRMVDAGVRAGTGFAQNGPTNGFVGDYDITYEAGDQRVDLKLTIRADGPNFRLQWLKDDVLIDEGIAFQSADTLILGYQST</sequence>
<dbReference type="KEGG" id="mmyr:MXMO3_01239"/>
<dbReference type="RefSeq" id="WP_117395293.1">
    <property type="nucleotide sequence ID" value="NZ_CP021330.1"/>
</dbReference>
<dbReference type="EMBL" id="CP021330">
    <property type="protein sequence ID" value="AVX03770.1"/>
    <property type="molecule type" value="Genomic_DNA"/>
</dbReference>
<accession>A0A2R4MCP1</accession>
<dbReference type="Proteomes" id="UP000258927">
    <property type="component" value="Chromosome"/>
</dbReference>
<dbReference type="AlphaFoldDB" id="A0A2R4MCP1"/>
<organism evidence="1 2">
    <name type="scientific">Maritalea myrionectae</name>
    <dbReference type="NCBI Taxonomy" id="454601"/>
    <lineage>
        <taxon>Bacteria</taxon>
        <taxon>Pseudomonadati</taxon>
        <taxon>Pseudomonadota</taxon>
        <taxon>Alphaproteobacteria</taxon>
        <taxon>Hyphomicrobiales</taxon>
        <taxon>Devosiaceae</taxon>
        <taxon>Maritalea</taxon>
    </lineage>
</organism>